<gene>
    <name evidence="14" type="ORF">CNMCM6805_002932</name>
</gene>
<dbReference type="InterPro" id="IPR050434">
    <property type="entry name" value="Glycosyl_hydrlase_28"/>
</dbReference>
<keyword evidence="15" id="KW-1185">Reference proteome</keyword>
<dbReference type="EMBL" id="JAAAPX010000017">
    <property type="protein sequence ID" value="KAF4242419.1"/>
    <property type="molecule type" value="Genomic_DNA"/>
</dbReference>
<protein>
    <recommendedName>
        <fullName evidence="11">Pectinase D</fullName>
    </recommendedName>
    <alternativeName>
        <fullName evidence="12">Polygalacturonase D</fullName>
    </alternativeName>
</protein>
<dbReference type="InterPro" id="IPR000743">
    <property type="entry name" value="Glyco_hydro_28"/>
</dbReference>
<keyword evidence="9" id="KW-0961">Cell wall biogenesis/degradation</keyword>
<dbReference type="AlphaFoldDB" id="A0A8H4H3G1"/>
<evidence type="ECO:0000256" key="3">
    <source>
        <dbReference type="ARBA" id="ARBA00022525"/>
    </source>
</evidence>
<dbReference type="PANTHER" id="PTHR31884:SF9">
    <property type="entry name" value="ENDOPOLYGALACTURONASE D-RELATED"/>
    <property type="match status" value="1"/>
</dbReference>
<dbReference type="OrthoDB" id="1546079at2759"/>
<proteinExistence type="inferred from homology"/>
<dbReference type="InterPro" id="IPR011050">
    <property type="entry name" value="Pectin_lyase_fold/virulence"/>
</dbReference>
<name>A0A8H4H3G1_9EURO</name>
<evidence type="ECO:0000256" key="12">
    <source>
        <dbReference type="ARBA" id="ARBA00042861"/>
    </source>
</evidence>
<comment type="caution">
    <text evidence="14">The sequence shown here is derived from an EMBL/GenBank/DDBJ whole genome shotgun (WGS) entry which is preliminary data.</text>
</comment>
<comment type="function">
    <text evidence="10">Involved in maceration and soft-rotting of plant tissue. Hydrolyzes the 1,4-alpha glycosidic bonds of de-esterified pectate in the smooth region of the plant cell wall.</text>
</comment>
<evidence type="ECO:0000313" key="15">
    <source>
        <dbReference type="Proteomes" id="UP000653565"/>
    </source>
</evidence>
<comment type="similarity">
    <text evidence="2 13">Belongs to the glycosyl hydrolase 28 family.</text>
</comment>
<dbReference type="GO" id="GO:0004650">
    <property type="term" value="F:polygalacturonase activity"/>
    <property type="evidence" value="ECO:0007669"/>
    <property type="project" value="InterPro"/>
</dbReference>
<evidence type="ECO:0000256" key="10">
    <source>
        <dbReference type="ARBA" id="ARBA00037707"/>
    </source>
</evidence>
<evidence type="ECO:0000256" key="9">
    <source>
        <dbReference type="ARBA" id="ARBA00023316"/>
    </source>
</evidence>
<dbReference type="PANTHER" id="PTHR31884">
    <property type="entry name" value="POLYGALACTURONASE"/>
    <property type="match status" value="1"/>
</dbReference>
<evidence type="ECO:0000256" key="2">
    <source>
        <dbReference type="ARBA" id="ARBA00008834"/>
    </source>
</evidence>
<reference evidence="14" key="1">
    <citation type="journal article" date="2020" name="bioRxiv">
        <title>Genomic and phenotypic heterogeneity of clinical isolates of the human pathogens Aspergillus fumigatus, Aspergillus lentulus and Aspergillus fumigatiaffinis.</title>
        <authorList>
            <person name="dos Santos R.A.C."/>
            <person name="Steenwyk J.L."/>
            <person name="Rivero-Menendez O."/>
            <person name="Mead M.E."/>
            <person name="Silva L.P."/>
            <person name="Bastos R.W."/>
            <person name="Alastruey-Izquierdo A."/>
            <person name="Goldman G.H."/>
            <person name="Rokas A."/>
        </authorList>
    </citation>
    <scope>NUCLEOTIDE SEQUENCE</scope>
    <source>
        <strain evidence="14">CNM-CM6805</strain>
    </source>
</reference>
<dbReference type="GO" id="GO:0045490">
    <property type="term" value="P:pectin catabolic process"/>
    <property type="evidence" value="ECO:0007669"/>
    <property type="project" value="TreeGrafter"/>
</dbReference>
<dbReference type="Pfam" id="PF00295">
    <property type="entry name" value="Glyco_hydro_28"/>
    <property type="match status" value="1"/>
</dbReference>
<evidence type="ECO:0000313" key="14">
    <source>
        <dbReference type="EMBL" id="KAF4242419.1"/>
    </source>
</evidence>
<evidence type="ECO:0000256" key="13">
    <source>
        <dbReference type="RuleBase" id="RU361169"/>
    </source>
</evidence>
<keyword evidence="7" id="KW-0325">Glycoprotein</keyword>
<keyword evidence="5" id="KW-0677">Repeat</keyword>
<evidence type="ECO:0000256" key="11">
    <source>
        <dbReference type="ARBA" id="ARBA00041404"/>
    </source>
</evidence>
<reference evidence="14" key="2">
    <citation type="submission" date="2020-04" db="EMBL/GenBank/DDBJ databases">
        <authorList>
            <person name="Santos R.A.C."/>
            <person name="Steenwyk J.L."/>
            <person name="Rivero-Menendez O."/>
            <person name="Mead M.E."/>
            <person name="Silva L.P."/>
            <person name="Bastos R.W."/>
            <person name="Alastruey-Izquierdo A."/>
            <person name="Goldman G.H."/>
            <person name="Rokas A."/>
        </authorList>
    </citation>
    <scope>NUCLEOTIDE SEQUENCE</scope>
    <source>
        <strain evidence="14">CNM-CM6805</strain>
    </source>
</reference>
<keyword evidence="4" id="KW-0732">Signal</keyword>
<evidence type="ECO:0000256" key="1">
    <source>
        <dbReference type="ARBA" id="ARBA00004613"/>
    </source>
</evidence>
<keyword evidence="8 13" id="KW-0326">Glycosidase</keyword>
<accession>A0A8H4H3G1</accession>
<sequence>MLGLLSSYLPAWQSRRPYQATLCRATPVLVCMHACLLPQEQWPWTTAQTLIQAAVHLPHTYTEQVYIPRLKSNLTVQGYTCNAKSYKHNKVTITYNLALIKTTSDDLTATLRQWNPNTKIYNLNIFTNSAICNSQNGCRIKTNYNTTGYISNITYANIRVQNASVYGIDVQQDYLNGSPTGCPSNWVLIENVNFRNVVGTAASNASHYIILCETGSCRGFTFESVRITGGGVNSSCNYPASGCP</sequence>
<comment type="subcellular location">
    <subcellularLocation>
        <location evidence="1">Secreted</location>
    </subcellularLocation>
</comment>
<evidence type="ECO:0000256" key="7">
    <source>
        <dbReference type="ARBA" id="ARBA00023180"/>
    </source>
</evidence>
<organism evidence="14 15">
    <name type="scientific">Aspergillus fumigatiaffinis</name>
    <dbReference type="NCBI Taxonomy" id="340414"/>
    <lineage>
        <taxon>Eukaryota</taxon>
        <taxon>Fungi</taxon>
        <taxon>Dikarya</taxon>
        <taxon>Ascomycota</taxon>
        <taxon>Pezizomycotina</taxon>
        <taxon>Eurotiomycetes</taxon>
        <taxon>Eurotiomycetidae</taxon>
        <taxon>Eurotiales</taxon>
        <taxon>Aspergillaceae</taxon>
        <taxon>Aspergillus</taxon>
        <taxon>Aspergillus subgen. Fumigati</taxon>
    </lineage>
</organism>
<dbReference type="SUPFAM" id="SSF51126">
    <property type="entry name" value="Pectin lyase-like"/>
    <property type="match status" value="1"/>
</dbReference>
<dbReference type="Proteomes" id="UP000653565">
    <property type="component" value="Unassembled WGS sequence"/>
</dbReference>
<dbReference type="InterPro" id="IPR012334">
    <property type="entry name" value="Pectin_lyas_fold"/>
</dbReference>
<dbReference type="GO" id="GO:0071555">
    <property type="term" value="P:cell wall organization"/>
    <property type="evidence" value="ECO:0007669"/>
    <property type="project" value="UniProtKB-KW"/>
</dbReference>
<evidence type="ECO:0000256" key="5">
    <source>
        <dbReference type="ARBA" id="ARBA00022737"/>
    </source>
</evidence>
<keyword evidence="6 13" id="KW-0378">Hydrolase</keyword>
<dbReference type="GO" id="GO:0005576">
    <property type="term" value="C:extracellular region"/>
    <property type="evidence" value="ECO:0007669"/>
    <property type="project" value="UniProtKB-SubCell"/>
</dbReference>
<evidence type="ECO:0000256" key="4">
    <source>
        <dbReference type="ARBA" id="ARBA00022729"/>
    </source>
</evidence>
<keyword evidence="3" id="KW-0964">Secreted</keyword>
<evidence type="ECO:0000256" key="8">
    <source>
        <dbReference type="ARBA" id="ARBA00023295"/>
    </source>
</evidence>
<evidence type="ECO:0000256" key="6">
    <source>
        <dbReference type="ARBA" id="ARBA00022801"/>
    </source>
</evidence>
<dbReference type="Gene3D" id="2.160.20.10">
    <property type="entry name" value="Single-stranded right-handed beta-helix, Pectin lyase-like"/>
    <property type="match status" value="1"/>
</dbReference>